<dbReference type="CDD" id="cd17546">
    <property type="entry name" value="REC_hyHK_CKI1_RcsC-like"/>
    <property type="match status" value="1"/>
</dbReference>
<dbReference type="Pfam" id="PF26131">
    <property type="entry name" value="PAS-like"/>
    <property type="match status" value="1"/>
</dbReference>
<dbReference type="InterPro" id="IPR011006">
    <property type="entry name" value="CheY-like_superfamily"/>
</dbReference>
<dbReference type="Gene3D" id="3.30.450.20">
    <property type="entry name" value="PAS domain"/>
    <property type="match status" value="2"/>
</dbReference>
<dbReference type="PROSITE" id="PS50109">
    <property type="entry name" value="HIS_KIN"/>
    <property type="match status" value="1"/>
</dbReference>
<dbReference type="SUPFAM" id="SSF52172">
    <property type="entry name" value="CheY-like"/>
    <property type="match status" value="1"/>
</dbReference>
<dbReference type="InterPro" id="IPR035965">
    <property type="entry name" value="PAS-like_dom_sf"/>
</dbReference>
<feature type="modified residue" description="4-aspartylphosphate" evidence="2">
    <location>
        <position position="1160"/>
    </location>
</feature>
<dbReference type="EMBL" id="ML119106">
    <property type="protein sequence ID" value="RPB17417.1"/>
    <property type="molecule type" value="Genomic_DNA"/>
</dbReference>
<dbReference type="Gene3D" id="3.40.50.2300">
    <property type="match status" value="1"/>
</dbReference>
<dbReference type="CDD" id="cd00130">
    <property type="entry name" value="PAS"/>
    <property type="match status" value="1"/>
</dbReference>
<feature type="region of interest" description="Disordered" evidence="3">
    <location>
        <begin position="148"/>
        <end position="172"/>
    </location>
</feature>
<dbReference type="Gene3D" id="3.30.565.10">
    <property type="entry name" value="Histidine kinase-like ATPase, C-terminal domain"/>
    <property type="match status" value="1"/>
</dbReference>
<evidence type="ECO:0000256" key="2">
    <source>
        <dbReference type="PROSITE-ProRule" id="PRU00169"/>
    </source>
</evidence>
<dbReference type="Pfam" id="PF02518">
    <property type="entry name" value="HATPase_c"/>
    <property type="match status" value="1"/>
</dbReference>
<dbReference type="SMART" id="SM00448">
    <property type="entry name" value="REC"/>
    <property type="match status" value="1"/>
</dbReference>
<dbReference type="InterPro" id="IPR003661">
    <property type="entry name" value="HisK_dim/P_dom"/>
</dbReference>
<gene>
    <name evidence="6" type="ORF">P167DRAFT_556417</name>
</gene>
<dbReference type="InterPro" id="IPR005467">
    <property type="entry name" value="His_kinase_dom"/>
</dbReference>
<evidence type="ECO:0000256" key="3">
    <source>
        <dbReference type="SAM" id="MobiDB-lite"/>
    </source>
</evidence>
<organism evidence="6 7">
    <name type="scientific">Morchella conica CCBAS932</name>
    <dbReference type="NCBI Taxonomy" id="1392247"/>
    <lineage>
        <taxon>Eukaryota</taxon>
        <taxon>Fungi</taxon>
        <taxon>Dikarya</taxon>
        <taxon>Ascomycota</taxon>
        <taxon>Pezizomycotina</taxon>
        <taxon>Pezizomycetes</taxon>
        <taxon>Pezizales</taxon>
        <taxon>Morchellaceae</taxon>
        <taxon>Morchella</taxon>
    </lineage>
</organism>
<feature type="domain" description="Response regulatory" evidence="5">
    <location>
        <begin position="1102"/>
        <end position="1231"/>
    </location>
</feature>
<dbReference type="InterPro" id="IPR000014">
    <property type="entry name" value="PAS"/>
</dbReference>
<dbReference type="Proteomes" id="UP000277580">
    <property type="component" value="Unassembled WGS sequence"/>
</dbReference>
<feature type="compositionally biased region" description="Polar residues" evidence="3">
    <location>
        <begin position="149"/>
        <end position="162"/>
    </location>
</feature>
<name>A0A3N4L3G2_9PEZI</name>
<dbReference type="InterPro" id="IPR004358">
    <property type="entry name" value="Sig_transdc_His_kin-like_C"/>
</dbReference>
<protein>
    <submittedName>
        <fullName evidence="6">Uncharacterized protein</fullName>
    </submittedName>
</protein>
<feature type="region of interest" description="Disordered" evidence="3">
    <location>
        <begin position="1038"/>
        <end position="1063"/>
    </location>
</feature>
<reference evidence="6 7" key="1">
    <citation type="journal article" date="2018" name="Nat. Ecol. Evol.">
        <title>Pezizomycetes genomes reveal the molecular basis of ectomycorrhizal truffle lifestyle.</title>
        <authorList>
            <person name="Murat C."/>
            <person name="Payen T."/>
            <person name="Noel B."/>
            <person name="Kuo A."/>
            <person name="Morin E."/>
            <person name="Chen J."/>
            <person name="Kohler A."/>
            <person name="Krizsan K."/>
            <person name="Balestrini R."/>
            <person name="Da Silva C."/>
            <person name="Montanini B."/>
            <person name="Hainaut M."/>
            <person name="Levati E."/>
            <person name="Barry K.W."/>
            <person name="Belfiori B."/>
            <person name="Cichocki N."/>
            <person name="Clum A."/>
            <person name="Dockter R.B."/>
            <person name="Fauchery L."/>
            <person name="Guy J."/>
            <person name="Iotti M."/>
            <person name="Le Tacon F."/>
            <person name="Lindquist E.A."/>
            <person name="Lipzen A."/>
            <person name="Malagnac F."/>
            <person name="Mello A."/>
            <person name="Molinier V."/>
            <person name="Miyauchi S."/>
            <person name="Poulain J."/>
            <person name="Riccioni C."/>
            <person name="Rubini A."/>
            <person name="Sitrit Y."/>
            <person name="Splivallo R."/>
            <person name="Traeger S."/>
            <person name="Wang M."/>
            <person name="Zifcakova L."/>
            <person name="Wipf D."/>
            <person name="Zambonelli A."/>
            <person name="Paolocci F."/>
            <person name="Nowrousian M."/>
            <person name="Ottonello S."/>
            <person name="Baldrian P."/>
            <person name="Spatafora J.W."/>
            <person name="Henrissat B."/>
            <person name="Nagy L.G."/>
            <person name="Aury J.M."/>
            <person name="Wincker P."/>
            <person name="Grigoriev I.V."/>
            <person name="Bonfante P."/>
            <person name="Martin F.M."/>
        </authorList>
    </citation>
    <scope>NUCLEOTIDE SEQUENCE [LARGE SCALE GENOMIC DNA]</scope>
    <source>
        <strain evidence="6 7">CCBAS932</strain>
    </source>
</reference>
<proteinExistence type="predicted"/>
<dbReference type="InterPro" id="IPR058846">
    <property type="entry name" value="PAS-like"/>
</dbReference>
<dbReference type="InterPro" id="IPR001789">
    <property type="entry name" value="Sig_transdc_resp-reg_receiver"/>
</dbReference>
<evidence type="ECO:0000259" key="5">
    <source>
        <dbReference type="PROSITE" id="PS50110"/>
    </source>
</evidence>
<dbReference type="SUPFAM" id="SSF55874">
    <property type="entry name" value="ATPase domain of HSP90 chaperone/DNA topoisomerase II/histidine kinase"/>
    <property type="match status" value="1"/>
</dbReference>
<dbReference type="PROSITE" id="PS50110">
    <property type="entry name" value="RESPONSE_REGULATORY"/>
    <property type="match status" value="1"/>
</dbReference>
<dbReference type="InParanoid" id="A0A3N4L3G2"/>
<dbReference type="InterPro" id="IPR036890">
    <property type="entry name" value="HATPase_C_sf"/>
</dbReference>
<keyword evidence="1 2" id="KW-0597">Phosphoprotein</keyword>
<accession>A0A3N4L3G2</accession>
<dbReference type="InterPro" id="IPR003594">
    <property type="entry name" value="HATPase_dom"/>
</dbReference>
<dbReference type="PANTHER" id="PTHR43719:SF60">
    <property type="entry name" value="HISTIDINE KINASE G2"/>
    <property type="match status" value="1"/>
</dbReference>
<dbReference type="OrthoDB" id="60033at2759"/>
<evidence type="ECO:0000313" key="7">
    <source>
        <dbReference type="Proteomes" id="UP000277580"/>
    </source>
</evidence>
<dbReference type="SUPFAM" id="SSF55785">
    <property type="entry name" value="PYP-like sensor domain (PAS domain)"/>
    <property type="match status" value="1"/>
</dbReference>
<evidence type="ECO:0000256" key="1">
    <source>
        <dbReference type="ARBA" id="ARBA00022553"/>
    </source>
</evidence>
<dbReference type="PRINTS" id="PR00344">
    <property type="entry name" value="BCTRLSENSOR"/>
</dbReference>
<dbReference type="Pfam" id="PF00072">
    <property type="entry name" value="Response_reg"/>
    <property type="match status" value="1"/>
</dbReference>
<dbReference type="SUPFAM" id="SSF47384">
    <property type="entry name" value="Homodimeric domain of signal transducing histidine kinase"/>
    <property type="match status" value="1"/>
</dbReference>
<dbReference type="AlphaFoldDB" id="A0A3N4L3G2"/>
<dbReference type="InterPro" id="IPR036097">
    <property type="entry name" value="HisK_dim/P_sf"/>
</dbReference>
<dbReference type="InterPro" id="IPR050956">
    <property type="entry name" value="2C_system_His_kinase"/>
</dbReference>
<feature type="domain" description="Histidine kinase" evidence="4">
    <location>
        <begin position="767"/>
        <end position="1035"/>
    </location>
</feature>
<dbReference type="SMART" id="SM00388">
    <property type="entry name" value="HisKA"/>
    <property type="match status" value="1"/>
</dbReference>
<dbReference type="STRING" id="1392247.A0A3N4L3G2"/>
<dbReference type="CDD" id="cd00082">
    <property type="entry name" value="HisKA"/>
    <property type="match status" value="1"/>
</dbReference>
<sequence length="1248" mass="139306">MPSECFSAQLGTYALDFLKIDTRPTFIVSIPAEYSTPAQPGTVLFANDALRDIERRGELAMSPVLTEGFLNSGGGSFPSGKWRFTAVPVGSGIIKRRSIMVVTVESLPVLEWGLDRWVKEVNGCKMVQPEKGGGEEAKIASMSPVPAASMTNGHRSNSSAASNLPGYEGQENGKQLPITEITVSPEDSDCEDEKRIPGEEKNIKDFQLIAGGPMSGALSISPESKFKISQQSNAFMDWTRGISPMQTSQHYYNLRQVDWSKTSYGPYSEWSPVLRLVAISIMTMPYPTAFYWGSDYTILYNEQWRTIAQNKDPELLGKTFRSGWPELADYFLPLLDAAYHSGQGTVKEAKQFCLHRGDLIEECYFDFSVCAVVGEEGTPVGVLEQAFEHTRQIVSARRMATLQRMGELLGAVKDLDEDDFWTLVLEAFDDNHMDSPFVLLYRAVEGQSPAGFCPSSKVSCVLVGNTGLPEGGYIAPRECSLGDNRGYFSEQMREAKEMSGVVLKDLGFSDIREMDNAVYRGFGDKPSSAVIIPIQATKTTTQGFLILGLNPRRPYDGDYKLWISMLKKELATTTGRVLLLKGEIAKAISEETERVAKVQAIELQEKLEKRTAELRDSELLFTRIAETIPVGLALLSTDGSIFFRNDSYFQLTSLPKGSDADAWREAIYEEDRARVYQYFRDVVNSRVSMQWETRVGYDPSNPQGWKYWCTCSVVPQTNRGPDGEETLMGYILTLADITSIKLNEEYQRQLSTQAVERRRQQENFIDVFSHELRNPFSATLQCADGILSALMEFQNNGEKEHGLDVEEMIDSASTILVCVQHQMRIIDDVLTLSKLDSMLLSVVPVDVQMHETVSQIMKIFQSELHVKRITCEYMIEDSYKELAVDWVKADPSRFSQILMNLITNAIKFTSLQTGKRQITTRLGASLERPTGHGTVVYRNGDQVRLQDIPTADWGSGEVVYILITVEDSGIGISEEWQKKLFKRFEQVPRTHVTYGGSGLGLFICRQLCRIQGGEIGVHSQEGRGSSFSFYIRARRSVGLPDAPRTSPRPQPSPRASSTTDRKISKFEEIATAPAGEVGVVAMKTYPRPFHPGAAVREQVSYNVLIVEDNLINQEVLRRQLRKEGCITHVAGNGEEALKVIAESVFTKQEGGIRIDIVLMDMEMPVMDGNTATLKIREMEREGVIKRHVPIMGISANARTEQVAKMTEAGMDDAISKPFRIADLLTRFDTLLKKLQEGTAADQDESLDT</sequence>
<evidence type="ECO:0000259" key="4">
    <source>
        <dbReference type="PROSITE" id="PS50109"/>
    </source>
</evidence>
<dbReference type="PANTHER" id="PTHR43719">
    <property type="entry name" value="TWO-COMPONENT HISTIDINE KINASE"/>
    <property type="match status" value="1"/>
</dbReference>
<evidence type="ECO:0000313" key="6">
    <source>
        <dbReference type="EMBL" id="RPB17417.1"/>
    </source>
</evidence>
<keyword evidence="7" id="KW-1185">Reference proteome</keyword>
<dbReference type="GO" id="GO:0000155">
    <property type="term" value="F:phosphorelay sensor kinase activity"/>
    <property type="evidence" value="ECO:0007669"/>
    <property type="project" value="InterPro"/>
</dbReference>
<dbReference type="Gene3D" id="1.10.287.130">
    <property type="match status" value="1"/>
</dbReference>
<dbReference type="SMART" id="SM00387">
    <property type="entry name" value="HATPase_c"/>
    <property type="match status" value="1"/>
</dbReference>